<feature type="transmembrane region" description="Helical" evidence="2">
    <location>
        <begin position="213"/>
        <end position="236"/>
    </location>
</feature>
<keyword evidence="2" id="KW-0472">Membrane</keyword>
<feature type="transmembrane region" description="Helical" evidence="2">
    <location>
        <begin position="420"/>
        <end position="441"/>
    </location>
</feature>
<protein>
    <submittedName>
        <fullName evidence="3">Uncharacterized protein</fullName>
    </submittedName>
</protein>
<dbReference type="GeneID" id="87841890"/>
<reference evidence="3" key="1">
    <citation type="journal article" date="2023" name="Mol. Phylogenet. Evol.">
        <title>Genome-scale phylogeny and comparative genomics of the fungal order Sordariales.</title>
        <authorList>
            <person name="Hensen N."/>
            <person name="Bonometti L."/>
            <person name="Westerberg I."/>
            <person name="Brannstrom I.O."/>
            <person name="Guillou S."/>
            <person name="Cros-Aarteil S."/>
            <person name="Calhoun S."/>
            <person name="Haridas S."/>
            <person name="Kuo A."/>
            <person name="Mondo S."/>
            <person name="Pangilinan J."/>
            <person name="Riley R."/>
            <person name="LaButti K."/>
            <person name="Andreopoulos B."/>
            <person name="Lipzen A."/>
            <person name="Chen C."/>
            <person name="Yan M."/>
            <person name="Daum C."/>
            <person name="Ng V."/>
            <person name="Clum A."/>
            <person name="Steindorff A."/>
            <person name="Ohm R.A."/>
            <person name="Martin F."/>
            <person name="Silar P."/>
            <person name="Natvig D.O."/>
            <person name="Lalanne C."/>
            <person name="Gautier V."/>
            <person name="Ament-Velasquez S.L."/>
            <person name="Kruys A."/>
            <person name="Hutchinson M.I."/>
            <person name="Powell A.J."/>
            <person name="Barry K."/>
            <person name="Miller A.N."/>
            <person name="Grigoriev I.V."/>
            <person name="Debuchy R."/>
            <person name="Gladieux P."/>
            <person name="Hiltunen Thoren M."/>
            <person name="Johannesson H."/>
        </authorList>
    </citation>
    <scope>NUCLEOTIDE SEQUENCE</scope>
    <source>
        <strain evidence="3">CBS 168.71</strain>
    </source>
</reference>
<keyword evidence="4" id="KW-1185">Reference proteome</keyword>
<comment type="caution">
    <text evidence="3">The sequence shown here is derived from an EMBL/GenBank/DDBJ whole genome shotgun (WGS) entry which is preliminary data.</text>
</comment>
<feature type="transmembrane region" description="Helical" evidence="2">
    <location>
        <begin position="623"/>
        <end position="649"/>
    </location>
</feature>
<organism evidence="3 4">
    <name type="scientific">Chaetomium fimeti</name>
    <dbReference type="NCBI Taxonomy" id="1854472"/>
    <lineage>
        <taxon>Eukaryota</taxon>
        <taxon>Fungi</taxon>
        <taxon>Dikarya</taxon>
        <taxon>Ascomycota</taxon>
        <taxon>Pezizomycotina</taxon>
        <taxon>Sordariomycetes</taxon>
        <taxon>Sordariomycetidae</taxon>
        <taxon>Sordariales</taxon>
        <taxon>Chaetomiaceae</taxon>
        <taxon>Chaetomium</taxon>
    </lineage>
</organism>
<gene>
    <name evidence="3" type="ORF">B0H64DRAFT_412739</name>
</gene>
<feature type="transmembrane region" description="Helical" evidence="2">
    <location>
        <begin position="481"/>
        <end position="513"/>
    </location>
</feature>
<feature type="transmembrane region" description="Helical" evidence="2">
    <location>
        <begin position="581"/>
        <end position="603"/>
    </location>
</feature>
<evidence type="ECO:0000256" key="2">
    <source>
        <dbReference type="SAM" id="Phobius"/>
    </source>
</evidence>
<feature type="compositionally biased region" description="Polar residues" evidence="1">
    <location>
        <begin position="23"/>
        <end position="32"/>
    </location>
</feature>
<proteinExistence type="predicted"/>
<feature type="compositionally biased region" description="Basic and acidic residues" evidence="1">
    <location>
        <begin position="530"/>
        <end position="539"/>
    </location>
</feature>
<feature type="region of interest" description="Disordered" evidence="1">
    <location>
        <begin position="522"/>
        <end position="543"/>
    </location>
</feature>
<name>A0AAE0H609_9PEZI</name>
<evidence type="ECO:0000256" key="1">
    <source>
        <dbReference type="SAM" id="MobiDB-lite"/>
    </source>
</evidence>
<dbReference type="EMBL" id="JAUEPN010000013">
    <property type="protein sequence ID" value="KAK3290532.1"/>
    <property type="molecule type" value="Genomic_DNA"/>
</dbReference>
<dbReference type="Proteomes" id="UP001278766">
    <property type="component" value="Unassembled WGS sequence"/>
</dbReference>
<reference evidence="3" key="2">
    <citation type="submission" date="2023-06" db="EMBL/GenBank/DDBJ databases">
        <authorList>
            <consortium name="Lawrence Berkeley National Laboratory"/>
            <person name="Haridas S."/>
            <person name="Hensen N."/>
            <person name="Bonometti L."/>
            <person name="Westerberg I."/>
            <person name="Brannstrom I.O."/>
            <person name="Guillou S."/>
            <person name="Cros-Aarteil S."/>
            <person name="Calhoun S."/>
            <person name="Kuo A."/>
            <person name="Mondo S."/>
            <person name="Pangilinan J."/>
            <person name="Riley R."/>
            <person name="Labutti K."/>
            <person name="Andreopoulos B."/>
            <person name="Lipzen A."/>
            <person name="Chen C."/>
            <person name="Yanf M."/>
            <person name="Daum C."/>
            <person name="Ng V."/>
            <person name="Clum A."/>
            <person name="Steindorff A."/>
            <person name="Ohm R."/>
            <person name="Martin F."/>
            <person name="Silar P."/>
            <person name="Natvig D."/>
            <person name="Lalanne C."/>
            <person name="Gautier V."/>
            <person name="Ament-Velasquez S.L."/>
            <person name="Kruys A."/>
            <person name="Hutchinson M.I."/>
            <person name="Powell A.J."/>
            <person name="Barry K."/>
            <person name="Miller A.N."/>
            <person name="Grigoriev I.V."/>
            <person name="Debuchy R."/>
            <person name="Gladieux P."/>
            <person name="Thoren M.H."/>
            <person name="Johannesson H."/>
        </authorList>
    </citation>
    <scope>NUCLEOTIDE SEQUENCE</scope>
    <source>
        <strain evidence="3">CBS 168.71</strain>
    </source>
</reference>
<accession>A0AAE0H609</accession>
<keyword evidence="2" id="KW-0812">Transmembrane</keyword>
<sequence>MHSCRNGWARSRSGKSHAKPSESIVQMPNHNSGACNSSRYHFLHRRSGIRSRIGLQMSHITLPLLAVLGALCVHLDHGLHPASLGPPLFCSKFNAVANAQIPPPRRDPIIDRNSKRRTHITMGKFVGVTNTGFVGTGEMSAVTSYMPCHIFGDQRLIGAGIRVGFYLLYAAAIIAVLFGVDKQFRFWHGAWGILTLSLFTSMFLNVVDYSLIIIDYAVLIQLVLWYPVYFVFTVLFRQALVVDGKNHSKPDPEYQERLQRWRKAAVTELDVARARSYSEVLKAFALHAAAEEAERDHDAARVALSRAVQHYVSHWHEQIEVQDGRQSEDVQIDGGAVTTVYNTELIEEIAAAPTRADIDKLRDLYVAALVHSQQSVAEARATEQEVALIASEELSIKRRARAPKQSLRHFLLTTSYKDQLTAAIGLLIWSAFMFGTAALNWPLLHHGSKPGGICDDVPTVYFVLAPKRPFVDPGFTTFLRVWTVGVCIVAVLTTAVGIFILTVSVFGPAIVGLQPWRRRNNKRSVEAGPGDDHVHDPRASRGYSHKARGRHTQEILACLHHSETRSVQHRYRSRTTAPARFSLWNIPWAILLAVLLVITIVCSELTVVPLDFARPPLHETAEILAFLIGLYSLALTLLSVVGAFVAAFLRSRRRKNKGHGGHSQSYHGKEKQVQQPGIAY</sequence>
<keyword evidence="2" id="KW-1133">Transmembrane helix</keyword>
<dbReference type="RefSeq" id="XP_062654046.1">
    <property type="nucleotide sequence ID" value="XM_062804942.1"/>
</dbReference>
<evidence type="ECO:0000313" key="4">
    <source>
        <dbReference type="Proteomes" id="UP001278766"/>
    </source>
</evidence>
<feature type="region of interest" description="Disordered" evidence="1">
    <location>
        <begin position="1"/>
        <end position="32"/>
    </location>
</feature>
<feature type="transmembrane region" description="Helical" evidence="2">
    <location>
        <begin position="187"/>
        <end position="207"/>
    </location>
</feature>
<feature type="region of interest" description="Disordered" evidence="1">
    <location>
        <begin position="656"/>
        <end position="680"/>
    </location>
</feature>
<dbReference type="AlphaFoldDB" id="A0AAE0H609"/>
<evidence type="ECO:0000313" key="3">
    <source>
        <dbReference type="EMBL" id="KAK3290532.1"/>
    </source>
</evidence>
<feature type="transmembrane region" description="Helical" evidence="2">
    <location>
        <begin position="163"/>
        <end position="180"/>
    </location>
</feature>